<evidence type="ECO:0000259" key="4">
    <source>
        <dbReference type="PROSITE" id="PS01124"/>
    </source>
</evidence>
<dbReference type="Gene3D" id="1.10.10.60">
    <property type="entry name" value="Homeodomain-like"/>
    <property type="match status" value="1"/>
</dbReference>
<dbReference type="PANTHER" id="PTHR46796">
    <property type="entry name" value="HTH-TYPE TRANSCRIPTIONAL ACTIVATOR RHAS-RELATED"/>
    <property type="match status" value="1"/>
</dbReference>
<evidence type="ECO:0000256" key="3">
    <source>
        <dbReference type="ARBA" id="ARBA00023163"/>
    </source>
</evidence>
<dbReference type="InterPro" id="IPR050204">
    <property type="entry name" value="AraC_XylS_family_regulators"/>
</dbReference>
<sequence length="131" mass="14809">MIKTGRRGRRSPRSHRCRHGALQLRGLRRAVAFIEANPDLDLTLTDIARAANVSPRALQLAFRRHLDTTPMHYLRRVRLDRAHHDLQNAVAGDGTTVTGVAARWGYARPSRFAADYRSAYGEHPHRTLHTG</sequence>
<dbReference type="EMBL" id="CP045929">
    <property type="protein sequence ID" value="QGK68303.1"/>
    <property type="molecule type" value="Genomic_DNA"/>
</dbReference>
<reference evidence="6" key="1">
    <citation type="submission" date="2019-11" db="EMBL/GenBank/DDBJ databases">
        <title>The complete genome sequence of Saccharopolyspora sp. E2A.</title>
        <authorList>
            <person name="Zhang G."/>
        </authorList>
    </citation>
    <scope>NUCLEOTIDE SEQUENCE [LARGE SCALE GENOMIC DNA]</scope>
    <source>
        <strain evidence="6">E2A</strain>
    </source>
</reference>
<dbReference type="AlphaFoldDB" id="A0A5Q3Q1U1"/>
<dbReference type="KEGG" id="sace:GIY23_00850"/>
<dbReference type="GO" id="GO:0003700">
    <property type="term" value="F:DNA-binding transcription factor activity"/>
    <property type="evidence" value="ECO:0007669"/>
    <property type="project" value="InterPro"/>
</dbReference>
<dbReference type="Proteomes" id="UP000371041">
    <property type="component" value="Chromosome"/>
</dbReference>
<evidence type="ECO:0000256" key="1">
    <source>
        <dbReference type="ARBA" id="ARBA00023015"/>
    </source>
</evidence>
<keyword evidence="3" id="KW-0804">Transcription</keyword>
<dbReference type="PROSITE" id="PS01124">
    <property type="entry name" value="HTH_ARAC_FAMILY_2"/>
    <property type="match status" value="1"/>
</dbReference>
<keyword evidence="6" id="KW-1185">Reference proteome</keyword>
<dbReference type="InterPro" id="IPR009057">
    <property type="entry name" value="Homeodomain-like_sf"/>
</dbReference>
<feature type="domain" description="HTH araC/xylS-type" evidence="4">
    <location>
        <begin position="28"/>
        <end position="130"/>
    </location>
</feature>
<keyword evidence="1" id="KW-0805">Transcription regulation</keyword>
<evidence type="ECO:0000313" key="5">
    <source>
        <dbReference type="EMBL" id="QGK68303.1"/>
    </source>
</evidence>
<evidence type="ECO:0000256" key="2">
    <source>
        <dbReference type="ARBA" id="ARBA00023125"/>
    </source>
</evidence>
<dbReference type="SMART" id="SM00342">
    <property type="entry name" value="HTH_ARAC"/>
    <property type="match status" value="1"/>
</dbReference>
<dbReference type="InterPro" id="IPR018060">
    <property type="entry name" value="HTH_AraC"/>
</dbReference>
<protein>
    <submittedName>
        <fullName evidence="5">Helix-turn-helix domain-containing protein</fullName>
    </submittedName>
</protein>
<proteinExistence type="predicted"/>
<keyword evidence="2" id="KW-0238">DNA-binding</keyword>
<organism evidence="5 6">
    <name type="scientific">Allosaccharopolyspora coralli</name>
    <dbReference type="NCBI Taxonomy" id="2665642"/>
    <lineage>
        <taxon>Bacteria</taxon>
        <taxon>Bacillati</taxon>
        <taxon>Actinomycetota</taxon>
        <taxon>Actinomycetes</taxon>
        <taxon>Pseudonocardiales</taxon>
        <taxon>Pseudonocardiaceae</taxon>
        <taxon>Allosaccharopolyspora</taxon>
    </lineage>
</organism>
<dbReference type="SUPFAM" id="SSF46689">
    <property type="entry name" value="Homeodomain-like"/>
    <property type="match status" value="2"/>
</dbReference>
<dbReference type="PANTHER" id="PTHR46796:SF12">
    <property type="entry name" value="HTH-TYPE DNA-BINDING TRANSCRIPTIONAL ACTIVATOR EUTR"/>
    <property type="match status" value="1"/>
</dbReference>
<evidence type="ECO:0000313" key="6">
    <source>
        <dbReference type="Proteomes" id="UP000371041"/>
    </source>
</evidence>
<dbReference type="Pfam" id="PF12833">
    <property type="entry name" value="HTH_18"/>
    <property type="match status" value="1"/>
</dbReference>
<accession>A0A5Q3Q1U1</accession>
<dbReference type="GO" id="GO:0043565">
    <property type="term" value="F:sequence-specific DNA binding"/>
    <property type="evidence" value="ECO:0007669"/>
    <property type="project" value="InterPro"/>
</dbReference>
<name>A0A5Q3Q1U1_9PSEU</name>
<gene>
    <name evidence="5" type="ORF">GIY23_00850</name>
</gene>